<dbReference type="SUPFAM" id="SSF53137">
    <property type="entry name" value="Translational machinery components"/>
    <property type="match status" value="1"/>
</dbReference>
<dbReference type="InterPro" id="IPR005484">
    <property type="entry name" value="Ribosomal_uL18_bac/plant/anim"/>
</dbReference>
<feature type="region of interest" description="Disordered" evidence="8">
    <location>
        <begin position="1"/>
        <end position="26"/>
    </location>
</feature>
<evidence type="ECO:0000256" key="4">
    <source>
        <dbReference type="ARBA" id="ARBA00022980"/>
    </source>
</evidence>
<keyword evidence="5 7" id="KW-0687">Ribonucleoprotein</keyword>
<evidence type="ECO:0000256" key="3">
    <source>
        <dbReference type="ARBA" id="ARBA00022884"/>
    </source>
</evidence>
<evidence type="ECO:0000256" key="6">
    <source>
        <dbReference type="ARBA" id="ARBA00035197"/>
    </source>
</evidence>
<dbReference type="AlphaFoldDB" id="A0A7W3MSY1"/>
<dbReference type="GO" id="GO:0003735">
    <property type="term" value="F:structural constituent of ribosome"/>
    <property type="evidence" value="ECO:0007669"/>
    <property type="project" value="InterPro"/>
</dbReference>
<dbReference type="EMBL" id="JACJII010000001">
    <property type="protein sequence ID" value="MBA9001287.1"/>
    <property type="molecule type" value="Genomic_DNA"/>
</dbReference>
<evidence type="ECO:0000256" key="7">
    <source>
        <dbReference type="HAMAP-Rule" id="MF_01337"/>
    </source>
</evidence>
<dbReference type="GO" id="GO:0008097">
    <property type="term" value="F:5S rRNA binding"/>
    <property type="evidence" value="ECO:0007669"/>
    <property type="project" value="TreeGrafter"/>
</dbReference>
<dbReference type="Pfam" id="PF00861">
    <property type="entry name" value="Ribosomal_L18p"/>
    <property type="match status" value="1"/>
</dbReference>
<reference evidence="9 10" key="1">
    <citation type="submission" date="2020-08" db="EMBL/GenBank/DDBJ databases">
        <title>Sequencing the genomes of 1000 actinobacteria strains.</title>
        <authorList>
            <person name="Klenk H.-P."/>
        </authorList>
    </citation>
    <scope>NUCLEOTIDE SEQUENCE [LARGE SCALE GENOMIC DNA]</scope>
    <source>
        <strain evidence="9 10">DSM 45823</strain>
    </source>
</reference>
<gene>
    <name evidence="7" type="primary">rplR</name>
    <name evidence="9" type="ORF">HNR21_000169</name>
</gene>
<dbReference type="GO" id="GO:0006412">
    <property type="term" value="P:translation"/>
    <property type="evidence" value="ECO:0007669"/>
    <property type="project" value="UniProtKB-UniRule"/>
</dbReference>
<keyword evidence="3 7" id="KW-0694">RNA-binding</keyword>
<comment type="similarity">
    <text evidence="1 7">Belongs to the universal ribosomal protein uL18 family.</text>
</comment>
<evidence type="ECO:0000256" key="1">
    <source>
        <dbReference type="ARBA" id="ARBA00007116"/>
    </source>
</evidence>
<dbReference type="CDD" id="cd00432">
    <property type="entry name" value="Ribosomal_L18_L5e"/>
    <property type="match status" value="1"/>
</dbReference>
<evidence type="ECO:0000256" key="2">
    <source>
        <dbReference type="ARBA" id="ARBA00022730"/>
    </source>
</evidence>
<dbReference type="FunFam" id="3.30.420.100:FF:000001">
    <property type="entry name" value="50S ribosomal protein L18"/>
    <property type="match status" value="1"/>
</dbReference>
<proteinExistence type="inferred from homology"/>
<keyword evidence="2 7" id="KW-0699">rRNA-binding</keyword>
<comment type="subunit">
    <text evidence="7">Part of the 50S ribosomal subunit; part of the 5S rRNA/L5/L18/L25 subcomplex. Contacts the 5S and 23S rRNAs.</text>
</comment>
<keyword evidence="10" id="KW-1185">Reference proteome</keyword>
<protein>
    <recommendedName>
        <fullName evidence="6 7">Large ribosomal subunit protein uL18</fullName>
    </recommendedName>
</protein>
<evidence type="ECO:0000256" key="5">
    <source>
        <dbReference type="ARBA" id="ARBA00023274"/>
    </source>
</evidence>
<keyword evidence="4 7" id="KW-0689">Ribosomal protein</keyword>
<dbReference type="InterPro" id="IPR004389">
    <property type="entry name" value="Ribosomal_uL18_bac-type"/>
</dbReference>
<comment type="caution">
    <text evidence="9">The sequence shown here is derived from an EMBL/GenBank/DDBJ whole genome shotgun (WGS) entry which is preliminary data.</text>
</comment>
<sequence length="128" mass="13632">MAAGKTVAARAGSARAKARARRHARVRKKVLGTAERPRLVVTRSTKHMFVQVIDDTKGHTLAYASTMEADLRGADGTKTDKSRRVGALVAERAKAVGIAKVVFDRGGNRYTGRVAAVADGAREGGLEF</sequence>
<accession>A0A7W3MSY1</accession>
<dbReference type="Gene3D" id="3.30.420.100">
    <property type="match status" value="1"/>
</dbReference>
<dbReference type="NCBIfam" id="TIGR00060">
    <property type="entry name" value="L18_bact"/>
    <property type="match status" value="1"/>
</dbReference>
<dbReference type="Proteomes" id="UP000539313">
    <property type="component" value="Unassembled WGS sequence"/>
</dbReference>
<dbReference type="RefSeq" id="WP_182703663.1">
    <property type="nucleotide sequence ID" value="NZ_JACJII010000001.1"/>
</dbReference>
<dbReference type="GO" id="GO:0022625">
    <property type="term" value="C:cytosolic large ribosomal subunit"/>
    <property type="evidence" value="ECO:0007669"/>
    <property type="project" value="TreeGrafter"/>
</dbReference>
<dbReference type="InterPro" id="IPR057268">
    <property type="entry name" value="Ribosomal_L18"/>
</dbReference>
<organism evidence="9 10">
    <name type="scientific">Thermomonospora cellulosilytica</name>
    <dbReference type="NCBI Taxonomy" id="1411118"/>
    <lineage>
        <taxon>Bacteria</taxon>
        <taxon>Bacillati</taxon>
        <taxon>Actinomycetota</taxon>
        <taxon>Actinomycetes</taxon>
        <taxon>Streptosporangiales</taxon>
        <taxon>Thermomonosporaceae</taxon>
        <taxon>Thermomonospora</taxon>
    </lineage>
</organism>
<feature type="compositionally biased region" description="Basic residues" evidence="8">
    <location>
        <begin position="16"/>
        <end position="26"/>
    </location>
</feature>
<evidence type="ECO:0000313" key="9">
    <source>
        <dbReference type="EMBL" id="MBA9001287.1"/>
    </source>
</evidence>
<dbReference type="HAMAP" id="MF_01337_B">
    <property type="entry name" value="Ribosomal_uL18_B"/>
    <property type="match status" value="1"/>
</dbReference>
<name>A0A7W3MSY1_9ACTN</name>
<evidence type="ECO:0000256" key="8">
    <source>
        <dbReference type="SAM" id="MobiDB-lite"/>
    </source>
</evidence>
<evidence type="ECO:0000313" key="10">
    <source>
        <dbReference type="Proteomes" id="UP000539313"/>
    </source>
</evidence>
<comment type="function">
    <text evidence="7">This is one of the proteins that bind and probably mediate the attachment of the 5S RNA into the large ribosomal subunit, where it forms part of the central protuberance.</text>
</comment>
<dbReference type="PANTHER" id="PTHR12899">
    <property type="entry name" value="39S RIBOSOMAL PROTEIN L18, MITOCHONDRIAL"/>
    <property type="match status" value="1"/>
</dbReference>
<dbReference type="PANTHER" id="PTHR12899:SF3">
    <property type="entry name" value="LARGE RIBOSOMAL SUBUNIT PROTEIN UL18M"/>
    <property type="match status" value="1"/>
</dbReference>